<protein>
    <submittedName>
        <fullName evidence="1">Uncharacterized protein</fullName>
    </submittedName>
</protein>
<gene>
    <name evidence="1" type="ORF">LCGC14_2891220</name>
</gene>
<name>A0A0F9A539_9ZZZZ</name>
<sequence>MPPSKRRLILMKRKRFRRSTSGHGGAGVANLLLENGLNLLLEYTLPDHPVVLILE</sequence>
<dbReference type="AlphaFoldDB" id="A0A0F9A539"/>
<organism evidence="1">
    <name type="scientific">marine sediment metagenome</name>
    <dbReference type="NCBI Taxonomy" id="412755"/>
    <lineage>
        <taxon>unclassified sequences</taxon>
        <taxon>metagenomes</taxon>
        <taxon>ecological metagenomes</taxon>
    </lineage>
</organism>
<proteinExistence type="predicted"/>
<evidence type="ECO:0000313" key="1">
    <source>
        <dbReference type="EMBL" id="KKK73699.1"/>
    </source>
</evidence>
<dbReference type="EMBL" id="LAZR01056667">
    <property type="protein sequence ID" value="KKK73699.1"/>
    <property type="molecule type" value="Genomic_DNA"/>
</dbReference>
<accession>A0A0F9A539</accession>
<comment type="caution">
    <text evidence="1">The sequence shown here is derived from an EMBL/GenBank/DDBJ whole genome shotgun (WGS) entry which is preliminary data.</text>
</comment>
<reference evidence="1" key="1">
    <citation type="journal article" date="2015" name="Nature">
        <title>Complex archaea that bridge the gap between prokaryotes and eukaryotes.</title>
        <authorList>
            <person name="Spang A."/>
            <person name="Saw J.H."/>
            <person name="Jorgensen S.L."/>
            <person name="Zaremba-Niedzwiedzka K."/>
            <person name="Martijn J."/>
            <person name="Lind A.E."/>
            <person name="van Eijk R."/>
            <person name="Schleper C."/>
            <person name="Guy L."/>
            <person name="Ettema T.J."/>
        </authorList>
    </citation>
    <scope>NUCLEOTIDE SEQUENCE</scope>
</reference>